<evidence type="ECO:0000256" key="6">
    <source>
        <dbReference type="SAM" id="Phobius"/>
    </source>
</evidence>
<dbReference type="GO" id="GO:0022857">
    <property type="term" value="F:transmembrane transporter activity"/>
    <property type="evidence" value="ECO:0007669"/>
    <property type="project" value="InterPro"/>
</dbReference>
<keyword evidence="2" id="KW-1003">Cell membrane</keyword>
<dbReference type="EMBL" id="GU474936">
    <property type="protein sequence ID" value="ADI19998.1"/>
    <property type="molecule type" value="Genomic_DNA"/>
</dbReference>
<sequence length="438" mass="47151">MQLNRSLGFWDVFAIALGQVIGSGIMVLVGIGIGFTGYGIVFAFMLSALLSIIKQIPVAFMGSAMPATGGLYVYCKRVLGPKIGFFYLAILLVTHILIALFALGFAEYAMSLMPELDGQSVALGILFVFYLINLIGVKEAAFVQKFMIVFLLLGLSTLIFFGIGEVNYENFESPEKLFPDGWYGFGLACVVLSFSTGGAQFISELGGEMKNPQRDLPRAMIFSTLLAAVFFTLVSVVAVGILPLEQTAGKSLAEVASAILPAPVYVAFIIGAGLFALATSINSTFTWATKSVLIACEDGWLPRGLAVVNKRFNTPHILLTVLLVVGAAPILAGKDLRYIIMLGGGLVFLYDLIPLAAAFLLAQRLPEVFAGASVKISESLLRIVSVLGVLVLLGQMALSFSDIDREGWMLVFSYIVLVIIYIHFRAPYNLAATNERSC</sequence>
<feature type="transmembrane region" description="Helical" evidence="6">
    <location>
        <begin position="146"/>
        <end position="163"/>
    </location>
</feature>
<evidence type="ECO:0000313" key="7">
    <source>
        <dbReference type="EMBL" id="ADI19998.1"/>
    </source>
</evidence>
<organism evidence="7">
    <name type="scientific">uncultured gamma proteobacterium EB000_65A11</name>
    <dbReference type="NCBI Taxonomy" id="710972"/>
    <lineage>
        <taxon>Bacteria</taxon>
        <taxon>Pseudomonadati</taxon>
        <taxon>Pseudomonadota</taxon>
        <taxon>Gammaproteobacteria</taxon>
        <taxon>environmental samples</taxon>
    </lineage>
</organism>
<dbReference type="InterPro" id="IPR002293">
    <property type="entry name" value="AA/rel_permease1"/>
</dbReference>
<keyword evidence="5 6" id="KW-0472">Membrane</keyword>
<dbReference type="InterPro" id="IPR050367">
    <property type="entry name" value="APC_superfamily"/>
</dbReference>
<dbReference type="PANTHER" id="PTHR42770:SF7">
    <property type="entry name" value="MEMBRANE PROTEIN"/>
    <property type="match status" value="1"/>
</dbReference>
<accession>E0Y007</accession>
<comment type="subcellular location">
    <subcellularLocation>
        <location evidence="1">Cell membrane</location>
        <topology evidence="1">Multi-pass membrane protein</topology>
    </subcellularLocation>
</comment>
<evidence type="ECO:0000256" key="2">
    <source>
        <dbReference type="ARBA" id="ARBA00022475"/>
    </source>
</evidence>
<feature type="transmembrane region" description="Helical" evidence="6">
    <location>
        <begin position="41"/>
        <end position="64"/>
    </location>
</feature>
<feature type="transmembrane region" description="Helical" evidence="6">
    <location>
        <begin position="312"/>
        <end position="332"/>
    </location>
</feature>
<feature type="transmembrane region" description="Helical" evidence="6">
    <location>
        <begin position="338"/>
        <end position="362"/>
    </location>
</feature>
<dbReference type="Gene3D" id="1.20.1740.10">
    <property type="entry name" value="Amino acid/polyamine transporter I"/>
    <property type="match status" value="1"/>
</dbReference>
<dbReference type="PIRSF" id="PIRSF006060">
    <property type="entry name" value="AA_transporter"/>
    <property type="match status" value="1"/>
</dbReference>
<feature type="transmembrane region" description="Helical" evidence="6">
    <location>
        <begin position="118"/>
        <end position="137"/>
    </location>
</feature>
<dbReference type="PANTHER" id="PTHR42770">
    <property type="entry name" value="AMINO ACID TRANSPORTER-RELATED"/>
    <property type="match status" value="1"/>
</dbReference>
<feature type="transmembrane region" description="Helical" evidence="6">
    <location>
        <begin position="262"/>
        <end position="281"/>
    </location>
</feature>
<dbReference type="AlphaFoldDB" id="E0Y007"/>
<feature type="transmembrane region" description="Helical" evidence="6">
    <location>
        <begin position="183"/>
        <end position="207"/>
    </location>
</feature>
<reference evidence="7" key="1">
    <citation type="journal article" date="2011" name="Environ. Microbiol.">
        <title>Time-series analyses of Monterey Bay coastal microbial picoplankton using a 'genome proxy' microarray.</title>
        <authorList>
            <person name="Rich V.I."/>
            <person name="Pham V.D."/>
            <person name="Eppley J."/>
            <person name="Shi Y."/>
            <person name="DeLong E.F."/>
        </authorList>
    </citation>
    <scope>NUCLEOTIDE SEQUENCE</scope>
</reference>
<evidence type="ECO:0000256" key="5">
    <source>
        <dbReference type="ARBA" id="ARBA00023136"/>
    </source>
</evidence>
<feature type="transmembrane region" description="Helical" evidence="6">
    <location>
        <begin position="85"/>
        <end position="106"/>
    </location>
</feature>
<feature type="transmembrane region" description="Helical" evidence="6">
    <location>
        <begin position="407"/>
        <end position="424"/>
    </location>
</feature>
<feature type="transmembrane region" description="Helical" evidence="6">
    <location>
        <begin position="219"/>
        <end position="242"/>
    </location>
</feature>
<feature type="transmembrane region" description="Helical" evidence="6">
    <location>
        <begin position="383"/>
        <end position="401"/>
    </location>
</feature>
<name>E0Y007_9GAMM</name>
<keyword evidence="4 6" id="KW-1133">Transmembrane helix</keyword>
<evidence type="ECO:0000256" key="1">
    <source>
        <dbReference type="ARBA" id="ARBA00004651"/>
    </source>
</evidence>
<feature type="transmembrane region" description="Helical" evidence="6">
    <location>
        <begin position="12"/>
        <end position="35"/>
    </location>
</feature>
<evidence type="ECO:0000256" key="4">
    <source>
        <dbReference type="ARBA" id="ARBA00022989"/>
    </source>
</evidence>
<keyword evidence="3 6" id="KW-0812">Transmembrane</keyword>
<dbReference type="GO" id="GO:0005886">
    <property type="term" value="C:plasma membrane"/>
    <property type="evidence" value="ECO:0007669"/>
    <property type="project" value="UniProtKB-SubCell"/>
</dbReference>
<dbReference type="Pfam" id="PF13520">
    <property type="entry name" value="AA_permease_2"/>
    <property type="match status" value="1"/>
</dbReference>
<protein>
    <submittedName>
        <fullName evidence="7">Amino acid transporters</fullName>
    </submittedName>
</protein>
<proteinExistence type="predicted"/>
<evidence type="ECO:0000256" key="3">
    <source>
        <dbReference type="ARBA" id="ARBA00022692"/>
    </source>
</evidence>